<name>A0A7R9KA02_TIMGE</name>
<evidence type="ECO:0000313" key="1">
    <source>
        <dbReference type="EMBL" id="CAD7615755.1"/>
    </source>
</evidence>
<protein>
    <submittedName>
        <fullName evidence="1">Uncharacterized protein</fullName>
    </submittedName>
</protein>
<reference evidence="1" key="1">
    <citation type="submission" date="2020-11" db="EMBL/GenBank/DDBJ databases">
        <authorList>
            <person name="Tran Van P."/>
        </authorList>
    </citation>
    <scope>NUCLEOTIDE SEQUENCE</scope>
</reference>
<proteinExistence type="predicted"/>
<organism evidence="1">
    <name type="scientific">Timema genevievae</name>
    <name type="common">Walking stick</name>
    <dbReference type="NCBI Taxonomy" id="629358"/>
    <lineage>
        <taxon>Eukaryota</taxon>
        <taxon>Metazoa</taxon>
        <taxon>Ecdysozoa</taxon>
        <taxon>Arthropoda</taxon>
        <taxon>Hexapoda</taxon>
        <taxon>Insecta</taxon>
        <taxon>Pterygota</taxon>
        <taxon>Neoptera</taxon>
        <taxon>Polyneoptera</taxon>
        <taxon>Phasmatodea</taxon>
        <taxon>Timematodea</taxon>
        <taxon>Timematoidea</taxon>
        <taxon>Timematidae</taxon>
        <taxon>Timema</taxon>
    </lineage>
</organism>
<dbReference type="AlphaFoldDB" id="A0A7R9KA02"/>
<dbReference type="EMBL" id="OE852288">
    <property type="protein sequence ID" value="CAD7615755.1"/>
    <property type="molecule type" value="Genomic_DNA"/>
</dbReference>
<sequence>MGAWFGKSKKQPSRVTEYDKSILQLKQQRDKLKLYQRRIEQSLEKDKELARKLLRDGKKE</sequence>
<gene>
    <name evidence="1" type="ORF">TGEB3V08_LOCUS11593</name>
</gene>
<accession>A0A7R9KA02</accession>